<dbReference type="EMBL" id="VDGI01000027">
    <property type="protein sequence ID" value="TQR17364.1"/>
    <property type="molecule type" value="Genomic_DNA"/>
</dbReference>
<dbReference type="AlphaFoldDB" id="A0A544TIT3"/>
<sequence>MVKRHHALLKRLPDVHKDLHYLREEIRKMEAGSRGENRILKKLAEVRLPGQIKIFSDVRLELGDWKVQIDCLLVTDRCCIILESKNFSDDLFIDTDSEEFYKIDKKGEEISLPNPYFQLMKHIRFIKAYFQKELPNWNVIGAVIMTAKSCRIRKKPIHYPFYQLESMNEKVIQMYNQSNSPPLSSKQLQTIEQVILTEQFTFSYPPLCEFYRISPTELIAGVECPYCGVLGMKRNGKTWTCPSCKKNARDAHIQTVQEYFWLIKNEITNKEFRDFCKLDSIYSASRMLKNMNLHAHKGGAWRYYSPQ</sequence>
<accession>A0A544TIT3</accession>
<comment type="caution">
    <text evidence="2">The sequence shown here is derived from an EMBL/GenBank/DDBJ whole genome shotgun (WGS) entry which is preliminary data.</text>
</comment>
<dbReference type="OrthoDB" id="569879at2"/>
<evidence type="ECO:0000259" key="1">
    <source>
        <dbReference type="PROSITE" id="PS50965"/>
    </source>
</evidence>
<dbReference type="Pfam" id="PF08378">
    <property type="entry name" value="NERD"/>
    <property type="match status" value="1"/>
</dbReference>
<proteinExistence type="predicted"/>
<name>A0A544TIT3_9BACI</name>
<organism evidence="2 3">
    <name type="scientific">Psychrobacillus vulpis</name>
    <dbReference type="NCBI Taxonomy" id="2325572"/>
    <lineage>
        <taxon>Bacteria</taxon>
        <taxon>Bacillati</taxon>
        <taxon>Bacillota</taxon>
        <taxon>Bacilli</taxon>
        <taxon>Bacillales</taxon>
        <taxon>Bacillaceae</taxon>
        <taxon>Psychrobacillus</taxon>
    </lineage>
</organism>
<gene>
    <name evidence="2" type="ORF">FG384_17900</name>
</gene>
<protein>
    <submittedName>
        <fullName evidence="2">NERD domain-containing protein</fullName>
    </submittedName>
</protein>
<evidence type="ECO:0000313" key="2">
    <source>
        <dbReference type="EMBL" id="TQR17364.1"/>
    </source>
</evidence>
<evidence type="ECO:0000313" key="3">
    <source>
        <dbReference type="Proteomes" id="UP000316626"/>
    </source>
</evidence>
<dbReference type="InterPro" id="IPR011528">
    <property type="entry name" value="NERD"/>
</dbReference>
<reference evidence="2 3" key="1">
    <citation type="submission" date="2019-06" db="EMBL/GenBank/DDBJ databases">
        <title>Psychrobacillus vulpis sp. nov., a new species isolated from feces of a red fox that inhabits in The Tablas de Daimiel Natural Park, Albacete, Spain.</title>
        <authorList>
            <person name="Rodriguez M."/>
            <person name="Reina J.C."/>
            <person name="Bejar V."/>
            <person name="Llamas I."/>
        </authorList>
    </citation>
    <scope>NUCLEOTIDE SEQUENCE [LARGE SCALE GENOMIC DNA]</scope>
    <source>
        <strain evidence="2 3">Z8</strain>
    </source>
</reference>
<dbReference type="PROSITE" id="PS50965">
    <property type="entry name" value="NERD"/>
    <property type="match status" value="1"/>
</dbReference>
<keyword evidence="3" id="KW-1185">Reference proteome</keyword>
<dbReference type="Proteomes" id="UP000316626">
    <property type="component" value="Unassembled WGS sequence"/>
</dbReference>
<feature type="domain" description="NERD" evidence="1">
    <location>
        <begin position="31"/>
        <end position="149"/>
    </location>
</feature>